<reference evidence="4" key="2">
    <citation type="submission" date="2023-06" db="EMBL/GenBank/DDBJ databases">
        <authorList>
            <person name="Swenson N.G."/>
            <person name="Wegrzyn J.L."/>
            <person name="Mcevoy S.L."/>
        </authorList>
    </citation>
    <scope>NUCLEOTIDE SEQUENCE</scope>
    <source>
        <strain evidence="4">NS2018</strain>
        <tissue evidence="4">Leaf</tissue>
    </source>
</reference>
<dbReference type="InterPro" id="IPR041588">
    <property type="entry name" value="Integrase_H2C2"/>
</dbReference>
<proteinExistence type="predicted"/>
<organism evidence="4 5">
    <name type="scientific">Acer saccharum</name>
    <name type="common">Sugar maple</name>
    <dbReference type="NCBI Taxonomy" id="4024"/>
    <lineage>
        <taxon>Eukaryota</taxon>
        <taxon>Viridiplantae</taxon>
        <taxon>Streptophyta</taxon>
        <taxon>Embryophyta</taxon>
        <taxon>Tracheophyta</taxon>
        <taxon>Spermatophyta</taxon>
        <taxon>Magnoliopsida</taxon>
        <taxon>eudicotyledons</taxon>
        <taxon>Gunneridae</taxon>
        <taxon>Pentapetalae</taxon>
        <taxon>rosids</taxon>
        <taxon>malvids</taxon>
        <taxon>Sapindales</taxon>
        <taxon>Sapindaceae</taxon>
        <taxon>Hippocastanoideae</taxon>
        <taxon>Acereae</taxon>
        <taxon>Acer</taxon>
    </lineage>
</organism>
<comment type="caution">
    <text evidence="4">The sequence shown here is derived from an EMBL/GenBank/DDBJ whole genome shotgun (WGS) entry which is preliminary data.</text>
</comment>
<dbReference type="AlphaFoldDB" id="A0AA39S1A0"/>
<dbReference type="PROSITE" id="PS50994">
    <property type="entry name" value="INTEGRASE"/>
    <property type="match status" value="1"/>
</dbReference>
<protein>
    <submittedName>
        <fullName evidence="4">Uncharacterized protein</fullName>
    </submittedName>
</protein>
<dbReference type="FunFam" id="3.30.70.270:FF:000020">
    <property type="entry name" value="Transposon Tf2-6 polyprotein-like Protein"/>
    <property type="match status" value="1"/>
</dbReference>
<dbReference type="PANTHER" id="PTHR37984:SF5">
    <property type="entry name" value="PROTEIN NYNRIN-LIKE"/>
    <property type="match status" value="1"/>
</dbReference>
<dbReference type="InterPro" id="IPR012337">
    <property type="entry name" value="RNaseH-like_sf"/>
</dbReference>
<reference evidence="4" key="1">
    <citation type="journal article" date="2022" name="Plant J.">
        <title>Strategies of tolerance reflected in two North American maple genomes.</title>
        <authorList>
            <person name="McEvoy S.L."/>
            <person name="Sezen U.U."/>
            <person name="Trouern-Trend A."/>
            <person name="McMahon S.M."/>
            <person name="Schaberg P.G."/>
            <person name="Yang J."/>
            <person name="Wegrzyn J.L."/>
            <person name="Swenson N.G."/>
        </authorList>
    </citation>
    <scope>NUCLEOTIDE SEQUENCE</scope>
    <source>
        <strain evidence="4">NS2018</strain>
    </source>
</reference>
<evidence type="ECO:0000256" key="1">
    <source>
        <dbReference type="ARBA" id="ARBA00023268"/>
    </source>
</evidence>
<dbReference type="PROSITE" id="PS50878">
    <property type="entry name" value="RT_POL"/>
    <property type="match status" value="1"/>
</dbReference>
<dbReference type="Gene3D" id="3.30.420.10">
    <property type="entry name" value="Ribonuclease H-like superfamily/Ribonuclease H"/>
    <property type="match status" value="1"/>
</dbReference>
<feature type="domain" description="Reverse transcriptase" evidence="2">
    <location>
        <begin position="1"/>
        <end position="94"/>
    </location>
</feature>
<dbReference type="InterPro" id="IPR050951">
    <property type="entry name" value="Retrovirus_Pol_polyprotein"/>
</dbReference>
<name>A0AA39S1A0_ACESA</name>
<dbReference type="GO" id="GO:0015074">
    <property type="term" value="P:DNA integration"/>
    <property type="evidence" value="ECO:0007669"/>
    <property type="project" value="InterPro"/>
</dbReference>
<dbReference type="Gene3D" id="3.30.70.270">
    <property type="match status" value="2"/>
</dbReference>
<dbReference type="Pfam" id="PF17919">
    <property type="entry name" value="RT_RNaseH_2"/>
    <property type="match status" value="1"/>
</dbReference>
<dbReference type="SUPFAM" id="SSF53098">
    <property type="entry name" value="Ribonuclease H-like"/>
    <property type="match status" value="1"/>
</dbReference>
<accession>A0AA39S1A0</accession>
<gene>
    <name evidence="4" type="ORF">LWI29_036098</name>
</gene>
<dbReference type="InterPro" id="IPR043502">
    <property type="entry name" value="DNA/RNA_pol_sf"/>
</dbReference>
<feature type="domain" description="Integrase catalytic" evidence="3">
    <location>
        <begin position="325"/>
        <end position="485"/>
    </location>
</feature>
<dbReference type="SUPFAM" id="SSF56672">
    <property type="entry name" value="DNA/RNA polymerases"/>
    <property type="match status" value="1"/>
</dbReference>
<dbReference type="InterPro" id="IPR000477">
    <property type="entry name" value="RT_dom"/>
</dbReference>
<dbReference type="GO" id="GO:0003676">
    <property type="term" value="F:nucleic acid binding"/>
    <property type="evidence" value="ECO:0007669"/>
    <property type="project" value="InterPro"/>
</dbReference>
<dbReference type="Gene3D" id="1.10.340.70">
    <property type="match status" value="1"/>
</dbReference>
<dbReference type="InterPro" id="IPR036397">
    <property type="entry name" value="RNaseH_sf"/>
</dbReference>
<keyword evidence="1" id="KW-0511">Multifunctional enzyme</keyword>
<dbReference type="InterPro" id="IPR001584">
    <property type="entry name" value="Integrase_cat-core"/>
</dbReference>
<dbReference type="EMBL" id="JAUESC010000384">
    <property type="protein sequence ID" value="KAK0583355.1"/>
    <property type="molecule type" value="Genomic_DNA"/>
</dbReference>
<sequence length="485" mass="54724">MPFGLTNAPATFQSLMNDLFWPHLRKFILVFFDDILIYSKTWIDHLEHLQQVEYLGHLISADGVAVDPAKIQSVQGWPIPTNTRGVRGFLGLAGYYRKFVRGFGAIAAPLNRLLSKDGFKWTLESETAFAKLKSALISPPVLRLPDFSKTFVVECDASGVGLGAILSQENQPIAFFSEALKGTSLKLSTYEKEMLAVVKAVRKWRPFWASLPVAEWWASLQKEVNTDPYYASLPSLRYPHSSQRDGVWVQQGKVLLSPTSKLIPAILDEGHSSPAGDHFGFVKTIDRISSSFNWPGMRAVVKEFIRSCNTCQWCKYDNMRPAGLLQPLPIPDKVWTEISMDFIEGLPTSQGQDVIMVVVDRLSKYAHFVPLKHPFTASSVANAFVRNIVKLHGVPISIVSDRDKIFISSFWKSLFQSQGTELLLSSSYHPQTDGQTEVVNRTLEQYLRCFTCDQPKKWMDWLPWAEYSYNTTTHSSTQTTPFKAV</sequence>
<dbReference type="InterPro" id="IPR041577">
    <property type="entry name" value="RT_RNaseH_2"/>
</dbReference>
<dbReference type="Proteomes" id="UP001168877">
    <property type="component" value="Unassembled WGS sequence"/>
</dbReference>
<dbReference type="Pfam" id="PF17921">
    <property type="entry name" value="Integrase_H2C2"/>
    <property type="match status" value="1"/>
</dbReference>
<dbReference type="Pfam" id="PF00078">
    <property type="entry name" value="RVT_1"/>
    <property type="match status" value="1"/>
</dbReference>
<evidence type="ECO:0000259" key="2">
    <source>
        <dbReference type="PROSITE" id="PS50878"/>
    </source>
</evidence>
<dbReference type="Gene3D" id="3.10.20.370">
    <property type="match status" value="1"/>
</dbReference>
<evidence type="ECO:0000313" key="5">
    <source>
        <dbReference type="Proteomes" id="UP001168877"/>
    </source>
</evidence>
<dbReference type="InterPro" id="IPR043128">
    <property type="entry name" value="Rev_trsase/Diguanyl_cyclase"/>
</dbReference>
<evidence type="ECO:0000313" key="4">
    <source>
        <dbReference type="EMBL" id="KAK0583355.1"/>
    </source>
</evidence>
<evidence type="ECO:0000259" key="3">
    <source>
        <dbReference type="PROSITE" id="PS50994"/>
    </source>
</evidence>
<keyword evidence="5" id="KW-1185">Reference proteome</keyword>
<dbReference type="GO" id="GO:0003824">
    <property type="term" value="F:catalytic activity"/>
    <property type="evidence" value="ECO:0007669"/>
    <property type="project" value="UniProtKB-KW"/>
</dbReference>
<dbReference type="PANTHER" id="PTHR37984">
    <property type="entry name" value="PROTEIN CBG26694"/>
    <property type="match status" value="1"/>
</dbReference>